<organism evidence="3 4">
    <name type="scientific">Prosthecobacter debontii</name>
    <dbReference type="NCBI Taxonomy" id="48467"/>
    <lineage>
        <taxon>Bacteria</taxon>
        <taxon>Pseudomonadati</taxon>
        <taxon>Verrucomicrobiota</taxon>
        <taxon>Verrucomicrobiia</taxon>
        <taxon>Verrucomicrobiales</taxon>
        <taxon>Verrucomicrobiaceae</taxon>
        <taxon>Prosthecobacter</taxon>
    </lineage>
</organism>
<dbReference type="OrthoDB" id="173890at2"/>
<evidence type="ECO:0000256" key="1">
    <source>
        <dbReference type="ARBA" id="ARBA00022729"/>
    </source>
</evidence>
<dbReference type="InterPro" id="IPR013425">
    <property type="entry name" value="Autotrns_rpt"/>
</dbReference>
<keyword evidence="1" id="KW-0732">Signal</keyword>
<evidence type="ECO:0000313" key="4">
    <source>
        <dbReference type="Proteomes" id="UP000190774"/>
    </source>
</evidence>
<dbReference type="STRING" id="48467.SAMN02745166_01479"/>
<proteinExistence type="predicted"/>
<reference evidence="4" key="1">
    <citation type="submission" date="2017-02" db="EMBL/GenBank/DDBJ databases">
        <authorList>
            <person name="Varghese N."/>
            <person name="Submissions S."/>
        </authorList>
    </citation>
    <scope>NUCLEOTIDE SEQUENCE [LARGE SCALE GENOMIC DNA]</scope>
    <source>
        <strain evidence="4">ATCC 700200</strain>
    </source>
</reference>
<gene>
    <name evidence="3" type="ORF">SAMN02745166_01479</name>
</gene>
<keyword evidence="4" id="KW-1185">Reference proteome</keyword>
<accession>A0A1T4XH48</accession>
<dbReference type="Proteomes" id="UP000190774">
    <property type="component" value="Unassembled WGS sequence"/>
</dbReference>
<dbReference type="NCBIfam" id="TIGR02601">
    <property type="entry name" value="autotrns_rpt"/>
    <property type="match status" value="3"/>
</dbReference>
<evidence type="ECO:0000313" key="3">
    <source>
        <dbReference type="EMBL" id="SKA88747.1"/>
    </source>
</evidence>
<keyword evidence="2" id="KW-0472">Membrane</keyword>
<protein>
    <submittedName>
        <fullName evidence="3">PEP-CTERM protein-sorting domain-containing protein</fullName>
    </submittedName>
</protein>
<sequence length="2786" mass="290885">MDRVILNADTLMNPPSSESGLLRTHSHLLPRNRHWHRFFPCFVATAVSLLLGSGSATAQVTGDWNSNSSANWSDTSRWVDGTVPNGVGHIADVVHNISSTRTITLDVPVTLGVLRLGDTNASHAFYLQGETLTFDNGGAGAILDHGIGSLTGGPSQNPSSSDRLTMKVILNEDLKIFAERNIQFYDSWDAQGNDITIEGTSRVYFVGTNGTSSNGRLNNAGTVNIISGELRFDGQQGGVENYVDAQTIELGTGSPGPGMRAFTRFYLVNTEATQDFDLNMNGYSWFINDLGNNDQTFTGNITLTGDFSTNIIDLNDPGSQEQHHFTGVISGTGGLTRLNTGAMILHNDNTYLGETHIERGRSTNLGSIQLTDANGRLSGTTAVVIDRDGSFYLDNSAAVNNDRVNDAADLEMGSLSRFRIIGNSSSAVSETMANLVFKEGTGRINFDLAEGSPQTTTLNFSTFQRTSGSVAQIQVLDNLPGSLGTTAQLHIADAGASTQQIGAGGSNGTTTRTLVLGAYGGVNDISNHFMTFDSDNPTLLRPLDFDTEYLLSQNLVENGVAHTLNRNTIDGTGHNVMINYNVQRAVDPDPQVDWYDVRPIRVTESIAINSLRFGTNTPTNGLNTNELGSTLVLDPNAVIYLGDKAAGDGLPAISTTGSGMLLFGRDADGTSPGSNQYIIGGAMDFGSREAIIVNESGNSALLRTEIRGTGGLTKGGAQAIYLDNANTYTGLTTIAEGTMVIRHDQALGGSHQVTAVGNGALYMEHGLSISSDTDLLITNRGVSGTVLRSNSGHNTWNGDIIVDNVSELGQLIYTPYVNVATGDTLSLNGTIYGADLNHTLAEDVNLSDARIISTESSSAGIININGVFQDTMNGPSSVPVADTNENHLLRFQVTGNDQLVVNVRQQWNAAGRILVEQGLLRYEGEGNFWTDEAAAVISPTNGQSGMRFSGSSSGNVANIHLVLTKDGQKLNIDRVDIGGNGGSDNYNDLGNIVLAGSHSSGTVTFGNGASVISYGASDSTRSHTRDLAVFALGEGIVNVDFRLDDTDGDVHTSFTKIGSGIVNLRGDNSSSNGDVEQVNLAGGLLRLTNYGSSTGTRFDNGAMLTFSGGSLEMDGVGSTSDKTENFTGTAVGGATTFPTGSAKTIVGAGSSNVIVTSDVGRTTTLNIGSADVALDRQSGGTLNFVENNQGGTSVITFTGSGGPAADTAIAWATYGDSFDSSTRSINALDFAMVDSAGNVSAFDSANRENVDDAGSWNAGTDVSEGAAGFSGTTTAGANINTLHFDHDGSSTLTIDASGLTIESGGLMVSSAVATTGSTKTLTGGSLRAGAGQDLIIHHYGADTLTVASDIVDNSGTALVKTGRGELVLSGSNSYTGATHLNGGTVTIDSDDRLGVAPTSTQEAHLRFNGGTLRATADLTLDANRGIMIGGNGGGISVDDGATLSYGGILTSEPNPTAGYATPLATGALIKTGTGTLSLTGTVNNTFTGQLDVREGTLRWDGQGLGDVTLHIFGTSNAFLDGTIIRSGATLDLAGGTFATNSNDNAIIEEWFTFEAGSTLSTSLISDSTTPRDRNYYLRGVVHLDALGQAGTIEGAITMNVARRGIYFNDDGGYITGDGSIQKVGAGALYFRDSSPEWTGQLIINEGTAQAYSAGDVFGTGTLPILLGHDGSSLGETPGGNSTAGIYIRNETGFQTIPSIEHDIIVRNENGLGSQVKRLGGAYLTHENVAAFNGNLILNDDVEFYYQDDARDSTITDNSSQVRNDTRNYGAPENSETVFINFNGDISGTGEIKTNISQGGNGNTINGSISGEMDDLVIYTIFGLNGDNTDWTGDLIISNNGTGGGVDDVDRQAFVRLGNTLALNDNTVRFGNRGHLQLAGLDKTFTQNFLFIGGTGNAPTAKIQNASETDITITFHADETRIESLFQDVGVGLDEGVGYGSTLARQGLLNVVKTGAGHTVFGASTGGNDIIDSFSSYRGTTTIQGGILYAGSNNSLSPNSRFIVEDGAALSIYWDEAGTGFETTIGSLEGGSGALVNIDSSILSVGGDGTTDADFAGTILGVGTLVKVGTGTQRLSGDNTFDSFEVAIVNGSLVGGTNTAFGLSGNQISTGGSFSTINRLDARVELLLDGSADAVENFVWMNPDSAYEGVTIIGTRATSGTYGFADTSALEANNSFFTRSDGTSTFRFGGKIDDLEWGSSVTKIGSGTVELYASNVYGFEAFSGQAIDGGTIIREGLLSVFNEGALASTVVELGDTRRVLDENVFLATSSGLVTRIQGAFEADSDGLGGSGNGAFVGVSTDVDGVTLTSSDIGKRILVKDEHGNPERNGIYEIVSIDSDRNTMTLVRAGDFDEETEMLYGTSVTVEGGSHAGDSFFMISQDISTVNGEETDPVYWEQETQNANLGLMAGEADLTIFNDIDINDTNGQGITSIGGLFTTGNSIFAGNITLQHQDDTDNIREVTLTSASNTDSGSGERGIIFTGILSEAEFGDTLHVRIEGGGSVTLTSDGHSYTGKTTVGTDSTLVLHGNAAISSSNWIETENGAIFDTTQLSSGGSYITEAVISGTGTFQTGSGQSLIVEGNGIVRPGLSSSPYLVSTAGDQIGTIIINGDLDLTAGGDVDRIFLQMGSGGGADYNDADNMVANMGSGSGVFNSWLASQGDIYDAYTGGNHDRLTITGNLALDAGGYIHFDNGGGYTPQFGDVFNLLDWTSLTQNDFEEGSLQRSGGMIGDLYLPDLAAGWFYNMSLFASHGIVVVVPEPSRALLLIFSLVLLLQRRRRSAMQTPRY</sequence>
<dbReference type="Pfam" id="PF12951">
    <property type="entry name" value="PATR"/>
    <property type="match status" value="5"/>
</dbReference>
<evidence type="ECO:0000256" key="2">
    <source>
        <dbReference type="SAM" id="Phobius"/>
    </source>
</evidence>
<dbReference type="EMBL" id="FUYE01000004">
    <property type="protein sequence ID" value="SKA88747.1"/>
    <property type="molecule type" value="Genomic_DNA"/>
</dbReference>
<keyword evidence="2" id="KW-1133">Transmembrane helix</keyword>
<keyword evidence="2" id="KW-0812">Transmembrane</keyword>
<name>A0A1T4XH48_9BACT</name>
<feature type="transmembrane region" description="Helical" evidence="2">
    <location>
        <begin position="2751"/>
        <end position="2773"/>
    </location>
</feature>